<proteinExistence type="predicted"/>
<dbReference type="PROSITE" id="PS00232">
    <property type="entry name" value="CADHERIN_1"/>
    <property type="match status" value="1"/>
</dbReference>
<keyword evidence="11" id="KW-1185">Reference proteome</keyword>
<dbReference type="AlphaFoldDB" id="A0ABD2PTN3"/>
<dbReference type="EMBL" id="JBJKFK010002955">
    <property type="protein sequence ID" value="KAL3310438.1"/>
    <property type="molecule type" value="Genomic_DNA"/>
</dbReference>
<evidence type="ECO:0000256" key="5">
    <source>
        <dbReference type="ARBA" id="ARBA00022989"/>
    </source>
</evidence>
<evidence type="ECO:0000256" key="4">
    <source>
        <dbReference type="ARBA" id="ARBA00022837"/>
    </source>
</evidence>
<keyword evidence="5" id="KW-1133">Transmembrane helix</keyword>
<sequence length="180" mass="20210">ILNDGMIYTKANIDRERQSSYRLRLFAVDGYDSMENDVGWASPIRTPQNTGITTVVVNILDVNDNSPQFVYPNGSATRKFFVSFREREGFPITRLVAVDSDSEENGRVTYSISKGNERGLFQLLPETGDLVVAKLSEADQSYFMLFGYFGDVTCLSHTEFLLLGMGEILVKVLKFHGSKN</sequence>
<dbReference type="PRINTS" id="PR00205">
    <property type="entry name" value="CADHERIN"/>
</dbReference>
<dbReference type="InterPro" id="IPR002126">
    <property type="entry name" value="Cadherin-like_dom"/>
</dbReference>
<dbReference type="InterPro" id="IPR015919">
    <property type="entry name" value="Cadherin-like_sf"/>
</dbReference>
<dbReference type="Proteomes" id="UP001626550">
    <property type="component" value="Unassembled WGS sequence"/>
</dbReference>
<dbReference type="PANTHER" id="PTHR24028">
    <property type="entry name" value="CADHERIN-87A"/>
    <property type="match status" value="1"/>
</dbReference>
<keyword evidence="2" id="KW-0812">Transmembrane</keyword>
<keyword evidence="6" id="KW-0472">Membrane</keyword>
<evidence type="ECO:0000256" key="7">
    <source>
        <dbReference type="ARBA" id="ARBA00023180"/>
    </source>
</evidence>
<dbReference type="InterPro" id="IPR020894">
    <property type="entry name" value="Cadherin_CS"/>
</dbReference>
<comment type="caution">
    <text evidence="10">The sequence shown here is derived from an EMBL/GenBank/DDBJ whole genome shotgun (WGS) entry which is preliminary data.</text>
</comment>
<keyword evidence="7" id="KW-0325">Glycoprotein</keyword>
<dbReference type="PROSITE" id="PS50268">
    <property type="entry name" value="CADHERIN_2"/>
    <property type="match status" value="2"/>
</dbReference>
<comment type="subcellular location">
    <subcellularLocation>
        <location evidence="1">Membrane</location>
        <topology evidence="1">Single-pass membrane protein</topology>
    </subcellularLocation>
</comment>
<dbReference type="Gene3D" id="2.60.40.60">
    <property type="entry name" value="Cadherins"/>
    <property type="match status" value="2"/>
</dbReference>
<dbReference type="GO" id="GO:0005509">
    <property type="term" value="F:calcium ion binding"/>
    <property type="evidence" value="ECO:0007669"/>
    <property type="project" value="UniProtKB-UniRule"/>
</dbReference>
<name>A0ABD2PTN3_9PLAT</name>
<dbReference type="SUPFAM" id="SSF49313">
    <property type="entry name" value="Cadherin-like"/>
    <property type="match status" value="2"/>
</dbReference>
<feature type="non-terminal residue" evidence="10">
    <location>
        <position position="1"/>
    </location>
</feature>
<gene>
    <name evidence="10" type="primary">FAT1_3</name>
    <name evidence="10" type="ORF">Ciccas_010998</name>
</gene>
<dbReference type="GO" id="GO:0016020">
    <property type="term" value="C:membrane"/>
    <property type="evidence" value="ECO:0007669"/>
    <property type="project" value="UniProtKB-SubCell"/>
</dbReference>
<evidence type="ECO:0000256" key="6">
    <source>
        <dbReference type="ARBA" id="ARBA00023136"/>
    </source>
</evidence>
<dbReference type="InterPro" id="IPR050174">
    <property type="entry name" value="Protocadherin/Cadherin-CA"/>
</dbReference>
<dbReference type="PANTHER" id="PTHR24028:SF328">
    <property type="entry name" value="CADHERIN-3"/>
    <property type="match status" value="1"/>
</dbReference>
<feature type="domain" description="Cadherin" evidence="9">
    <location>
        <begin position="3"/>
        <end position="69"/>
    </location>
</feature>
<evidence type="ECO:0000256" key="3">
    <source>
        <dbReference type="ARBA" id="ARBA00022737"/>
    </source>
</evidence>
<protein>
    <submittedName>
        <fullName evidence="10">Long-chain fatty acid transporter fat1</fullName>
    </submittedName>
</protein>
<accession>A0ABD2PTN3</accession>
<evidence type="ECO:0000313" key="11">
    <source>
        <dbReference type="Proteomes" id="UP001626550"/>
    </source>
</evidence>
<keyword evidence="3" id="KW-0677">Repeat</keyword>
<evidence type="ECO:0000256" key="2">
    <source>
        <dbReference type="ARBA" id="ARBA00022692"/>
    </source>
</evidence>
<evidence type="ECO:0000256" key="8">
    <source>
        <dbReference type="PROSITE-ProRule" id="PRU00043"/>
    </source>
</evidence>
<organism evidence="10 11">
    <name type="scientific">Cichlidogyrus casuarinus</name>
    <dbReference type="NCBI Taxonomy" id="1844966"/>
    <lineage>
        <taxon>Eukaryota</taxon>
        <taxon>Metazoa</taxon>
        <taxon>Spiralia</taxon>
        <taxon>Lophotrochozoa</taxon>
        <taxon>Platyhelminthes</taxon>
        <taxon>Monogenea</taxon>
        <taxon>Monopisthocotylea</taxon>
        <taxon>Dactylogyridea</taxon>
        <taxon>Ancyrocephalidae</taxon>
        <taxon>Cichlidogyrus</taxon>
    </lineage>
</organism>
<keyword evidence="4 8" id="KW-0106">Calcium</keyword>
<dbReference type="CDD" id="cd11304">
    <property type="entry name" value="Cadherin_repeat"/>
    <property type="match status" value="2"/>
</dbReference>
<evidence type="ECO:0000256" key="1">
    <source>
        <dbReference type="ARBA" id="ARBA00004167"/>
    </source>
</evidence>
<evidence type="ECO:0000313" key="10">
    <source>
        <dbReference type="EMBL" id="KAL3310438.1"/>
    </source>
</evidence>
<evidence type="ECO:0000259" key="9">
    <source>
        <dbReference type="PROSITE" id="PS50268"/>
    </source>
</evidence>
<dbReference type="Pfam" id="PF00028">
    <property type="entry name" value="Cadherin"/>
    <property type="match status" value="1"/>
</dbReference>
<reference evidence="10 11" key="1">
    <citation type="submission" date="2024-11" db="EMBL/GenBank/DDBJ databases">
        <title>Adaptive evolution of stress response genes in parasites aligns with host niche diversity.</title>
        <authorList>
            <person name="Hahn C."/>
            <person name="Resl P."/>
        </authorList>
    </citation>
    <scope>NUCLEOTIDE SEQUENCE [LARGE SCALE GENOMIC DNA]</scope>
    <source>
        <strain evidence="10">EGGRZ-B1_66</strain>
        <tissue evidence="10">Body</tissue>
    </source>
</reference>
<feature type="domain" description="Cadherin" evidence="9">
    <location>
        <begin position="74"/>
        <end position="134"/>
    </location>
</feature>